<evidence type="ECO:0000256" key="2">
    <source>
        <dbReference type="ARBA" id="ARBA00022475"/>
    </source>
</evidence>
<feature type="region of interest" description="Disordered" evidence="6">
    <location>
        <begin position="80"/>
        <end position="148"/>
    </location>
</feature>
<dbReference type="SUPFAM" id="SSF103473">
    <property type="entry name" value="MFS general substrate transporter"/>
    <property type="match status" value="2"/>
</dbReference>
<organism evidence="8 9">
    <name type="scientific">Rhynchospora breviuscula</name>
    <dbReference type="NCBI Taxonomy" id="2022672"/>
    <lineage>
        <taxon>Eukaryota</taxon>
        <taxon>Viridiplantae</taxon>
        <taxon>Streptophyta</taxon>
        <taxon>Embryophyta</taxon>
        <taxon>Tracheophyta</taxon>
        <taxon>Spermatophyta</taxon>
        <taxon>Magnoliopsida</taxon>
        <taxon>Liliopsida</taxon>
        <taxon>Poales</taxon>
        <taxon>Cyperaceae</taxon>
        <taxon>Cyperoideae</taxon>
        <taxon>Rhynchosporeae</taxon>
        <taxon>Rhynchospora</taxon>
    </lineage>
</organism>
<evidence type="ECO:0000256" key="3">
    <source>
        <dbReference type="ARBA" id="ARBA00022692"/>
    </source>
</evidence>
<evidence type="ECO:0000256" key="7">
    <source>
        <dbReference type="SAM" id="Phobius"/>
    </source>
</evidence>
<feature type="transmembrane region" description="Helical" evidence="7">
    <location>
        <begin position="246"/>
        <end position="268"/>
    </location>
</feature>
<feature type="transmembrane region" description="Helical" evidence="7">
    <location>
        <begin position="189"/>
        <end position="208"/>
    </location>
</feature>
<dbReference type="InterPro" id="IPR036259">
    <property type="entry name" value="MFS_trans_sf"/>
</dbReference>
<feature type="transmembrane region" description="Helical" evidence="7">
    <location>
        <begin position="45"/>
        <end position="70"/>
    </location>
</feature>
<evidence type="ECO:0000256" key="6">
    <source>
        <dbReference type="SAM" id="MobiDB-lite"/>
    </source>
</evidence>
<evidence type="ECO:0000313" key="8">
    <source>
        <dbReference type="EMBL" id="KAJ1684634.1"/>
    </source>
</evidence>
<feature type="transmembrane region" description="Helical" evidence="7">
    <location>
        <begin position="308"/>
        <end position="331"/>
    </location>
</feature>
<comment type="subcellular location">
    <subcellularLocation>
        <location evidence="1">Cell membrane</location>
        <topology evidence="1">Multi-pass membrane protein</topology>
    </subcellularLocation>
</comment>
<evidence type="ECO:0000313" key="9">
    <source>
        <dbReference type="Proteomes" id="UP001151287"/>
    </source>
</evidence>
<accession>A0A9Q0C0S0</accession>
<sequence>MIIGAPLMPMATLRVPRRVTMVVALLAFAAAHVVAAVTTSFAVLLVSRFLAALATGTFWALAAVVAAALVGPQRSSTALGVVLGGGDAGQRRRRPGRRVRRAGRRPARPVRGAGRARRHHRPRRGPHRRHHERHPGRGEPAVGPSRARHAALGEAVGDPGDVRRGQRRRPVGLQLRLAGAHRPCRPGRLAHPFALVLFGVGAFVGNLLGGRAGERRPHRAMAITVSVSVVAMAALLVLSTLVVPSLIAFAVLGLVGLFANPVLVSLAVRYGGAGATLPSAMATSAFNAGTAVGTAITSTLLGTGLGALSAPVVGLVFGVLAFVPLAVLARAGARTGEPLRRADDEPRLEVPDRCPA</sequence>
<keyword evidence="9" id="KW-1185">Reference proteome</keyword>
<feature type="transmembrane region" description="Helical" evidence="7">
    <location>
        <begin position="220"/>
        <end position="239"/>
    </location>
</feature>
<reference evidence="8" key="1">
    <citation type="journal article" date="2022" name="Cell">
        <title>Repeat-based holocentromeres influence genome architecture and karyotype evolution.</title>
        <authorList>
            <person name="Hofstatter P.G."/>
            <person name="Thangavel G."/>
            <person name="Lux T."/>
            <person name="Neumann P."/>
            <person name="Vondrak T."/>
            <person name="Novak P."/>
            <person name="Zhang M."/>
            <person name="Costa L."/>
            <person name="Castellani M."/>
            <person name="Scott A."/>
            <person name="Toegelov H."/>
            <person name="Fuchs J."/>
            <person name="Mata-Sucre Y."/>
            <person name="Dias Y."/>
            <person name="Vanzela A.L.L."/>
            <person name="Huettel B."/>
            <person name="Almeida C.C.S."/>
            <person name="Simkova H."/>
            <person name="Souza G."/>
            <person name="Pedrosa-Harand A."/>
            <person name="Macas J."/>
            <person name="Mayer K.F.X."/>
            <person name="Houben A."/>
            <person name="Marques A."/>
        </authorList>
    </citation>
    <scope>NUCLEOTIDE SEQUENCE</scope>
    <source>
        <strain evidence="8">RhyBre1mFocal</strain>
    </source>
</reference>
<feature type="compositionally biased region" description="Basic residues" evidence="6">
    <location>
        <begin position="91"/>
        <end position="134"/>
    </location>
</feature>
<protein>
    <recommendedName>
        <fullName evidence="10">MFS transporter</fullName>
    </recommendedName>
</protein>
<evidence type="ECO:0000256" key="1">
    <source>
        <dbReference type="ARBA" id="ARBA00004651"/>
    </source>
</evidence>
<dbReference type="GO" id="GO:0005886">
    <property type="term" value="C:plasma membrane"/>
    <property type="evidence" value="ECO:0007669"/>
    <property type="project" value="UniProtKB-SubCell"/>
</dbReference>
<dbReference type="InterPro" id="IPR050189">
    <property type="entry name" value="MFS_Efflux_Transporters"/>
</dbReference>
<dbReference type="Gene3D" id="1.20.1250.20">
    <property type="entry name" value="MFS general substrate transporter like domains"/>
    <property type="match status" value="1"/>
</dbReference>
<dbReference type="GO" id="GO:0022857">
    <property type="term" value="F:transmembrane transporter activity"/>
    <property type="evidence" value="ECO:0007669"/>
    <property type="project" value="TreeGrafter"/>
</dbReference>
<proteinExistence type="predicted"/>
<dbReference type="Proteomes" id="UP001151287">
    <property type="component" value="Unassembled WGS sequence"/>
</dbReference>
<dbReference type="PANTHER" id="PTHR43124">
    <property type="entry name" value="PURINE EFFLUX PUMP PBUE"/>
    <property type="match status" value="1"/>
</dbReference>
<keyword evidence="4 7" id="KW-1133">Transmembrane helix</keyword>
<evidence type="ECO:0000256" key="5">
    <source>
        <dbReference type="ARBA" id="ARBA00023136"/>
    </source>
</evidence>
<comment type="caution">
    <text evidence="8">The sequence shown here is derived from an EMBL/GenBank/DDBJ whole genome shotgun (WGS) entry which is preliminary data.</text>
</comment>
<dbReference type="EMBL" id="JAMQYH010000029">
    <property type="protein sequence ID" value="KAJ1684634.1"/>
    <property type="molecule type" value="Genomic_DNA"/>
</dbReference>
<dbReference type="AlphaFoldDB" id="A0A9Q0C0S0"/>
<evidence type="ECO:0008006" key="10">
    <source>
        <dbReference type="Google" id="ProtNLM"/>
    </source>
</evidence>
<keyword evidence="3 7" id="KW-0812">Transmembrane</keyword>
<keyword evidence="5 7" id="KW-0472">Membrane</keyword>
<gene>
    <name evidence="8" type="ORF">LUZ63_020389</name>
</gene>
<name>A0A9Q0C0S0_9POAL</name>
<dbReference type="PANTHER" id="PTHR43124:SF8">
    <property type="entry name" value="INNER MEMBRANE TRANSPORT PROTEIN YDHP"/>
    <property type="match status" value="1"/>
</dbReference>
<evidence type="ECO:0000256" key="4">
    <source>
        <dbReference type="ARBA" id="ARBA00022989"/>
    </source>
</evidence>
<keyword evidence="2" id="KW-1003">Cell membrane</keyword>